<protein>
    <submittedName>
        <fullName evidence="3">PEGA domain-containing protein</fullName>
    </submittedName>
</protein>
<dbReference type="KEGG" id="nft:FBF37_01260"/>
<dbReference type="SUPFAM" id="SSF82171">
    <property type="entry name" value="DPP6 N-terminal domain-like"/>
    <property type="match status" value="1"/>
</dbReference>
<name>A0A4P9A2T8_9BACT</name>
<dbReference type="Pfam" id="PF08308">
    <property type="entry name" value="PEGA"/>
    <property type="match status" value="1"/>
</dbReference>
<dbReference type="OrthoDB" id="9779809at2"/>
<sequence length="496" mass="55720">MYHNNTSAKEIVRRTLVYTIMTLMVIGLIVVLLWHNFGYQFNSKDLKIEQNSLVQYDSFPRGAQVSIDGNAFNLTQTKGLIVPGQHQFTMKLNGYEPWQKTLDIKAGTVTHLVYARMIPEKKESTNLKEYPVLESAKFAPGGRFMAGVGVVNGTPKLFWGDVRSYNNPKFTETDISTQHLAQYDLATTKHQFAIAEWDFAGRYVLLKHIYTPEGSDSKIQWLRFDRDNPKEMIDVTNIASVDILDAHFIGTNGNELYVLQNGGHVRQMNVAGASLSRPVLSGVQSFVLYGSETIAYIGTEANVKVAGVWKKGWEQSRIMYRAASAQADDTVKIKASKYFNKDTVVVTVNDTAQIYRGDLRPPTEDSEAVKKFLNSVKKVAFGRTIKDLTLNSDGRMVIIKDETGFVNYDIERETISPVITLDTVSELKWLDEFYVWRRDASGNLVIQEFDGTNVHTLTPVATGYDAALSSDGKYLYSFVGDGDKLILSRLKMTTES</sequence>
<proteinExistence type="predicted"/>
<keyword evidence="1" id="KW-0812">Transmembrane</keyword>
<dbReference type="RefSeq" id="WP_138078727.1">
    <property type="nucleotide sequence ID" value="NZ_CP040004.1"/>
</dbReference>
<evidence type="ECO:0000313" key="4">
    <source>
        <dbReference type="Proteomes" id="UP000310639"/>
    </source>
</evidence>
<keyword evidence="1" id="KW-1133">Transmembrane helix</keyword>
<dbReference type="InterPro" id="IPR013229">
    <property type="entry name" value="PEGA"/>
</dbReference>
<reference evidence="3 4" key="1">
    <citation type="submission" date="2019-04" db="EMBL/GenBank/DDBJ databases">
        <title>Saccharibacteria TM7 genomes.</title>
        <authorList>
            <person name="Bor B."/>
            <person name="He X."/>
            <person name="Chen T."/>
            <person name="Dewhirst F.E."/>
        </authorList>
    </citation>
    <scope>NUCLEOTIDE SEQUENCE [LARGE SCALE GENOMIC DNA]</scope>
    <source>
        <strain evidence="3 4">BB001</strain>
    </source>
</reference>
<gene>
    <name evidence="3" type="ORF">FBF37_01260</name>
</gene>
<dbReference type="EMBL" id="CP040004">
    <property type="protein sequence ID" value="QCT42101.1"/>
    <property type="molecule type" value="Genomic_DNA"/>
</dbReference>
<keyword evidence="1" id="KW-0472">Membrane</keyword>
<dbReference type="Proteomes" id="UP000310639">
    <property type="component" value="Chromosome"/>
</dbReference>
<evidence type="ECO:0000256" key="1">
    <source>
        <dbReference type="SAM" id="Phobius"/>
    </source>
</evidence>
<organism evidence="3 4">
    <name type="scientific">Candidatus Nanosynbacter featherlites</name>
    <dbReference type="NCBI Taxonomy" id="2572088"/>
    <lineage>
        <taxon>Bacteria</taxon>
        <taxon>Candidatus Saccharimonadota</taxon>
        <taxon>Candidatus Saccharimonadia</taxon>
        <taxon>Candidatus Nanosynbacterales</taxon>
        <taxon>Candidatus Nanosynbacteraceae</taxon>
        <taxon>Candidatus Nanosynbacter</taxon>
    </lineage>
</organism>
<accession>A0A4P9A2T8</accession>
<evidence type="ECO:0000259" key="2">
    <source>
        <dbReference type="Pfam" id="PF08308"/>
    </source>
</evidence>
<feature type="domain" description="PEGA" evidence="2">
    <location>
        <begin position="57"/>
        <end position="112"/>
    </location>
</feature>
<evidence type="ECO:0000313" key="3">
    <source>
        <dbReference type="EMBL" id="QCT42101.1"/>
    </source>
</evidence>
<feature type="transmembrane region" description="Helical" evidence="1">
    <location>
        <begin position="16"/>
        <end position="37"/>
    </location>
</feature>
<keyword evidence="4" id="KW-1185">Reference proteome</keyword>
<dbReference type="AlphaFoldDB" id="A0A4P9A2T8"/>